<dbReference type="InterPro" id="IPR033738">
    <property type="entry name" value="AsnB_N"/>
</dbReference>
<accession>A0A1G2F069</accession>
<dbReference type="InterPro" id="IPR029055">
    <property type="entry name" value="Ntn_hydrolases_N"/>
</dbReference>
<keyword evidence="6 8" id="KW-0315">Glutamine amidotransferase</keyword>
<evidence type="ECO:0000256" key="8">
    <source>
        <dbReference type="PIRSR" id="PIRSR001589-1"/>
    </source>
</evidence>
<evidence type="ECO:0000256" key="10">
    <source>
        <dbReference type="PIRSR" id="PIRSR001589-3"/>
    </source>
</evidence>
<keyword evidence="4 9" id="KW-0547">Nucleotide-binding</keyword>
<protein>
    <recommendedName>
        <fullName evidence="3">asparagine synthase (glutamine-hydrolyzing)</fullName>
        <ecNumber evidence="3">6.3.5.4</ecNumber>
    </recommendedName>
</protein>
<feature type="active site" description="For GATase activity" evidence="8">
    <location>
        <position position="2"/>
    </location>
</feature>
<dbReference type="InterPro" id="IPR051786">
    <property type="entry name" value="ASN_synthetase/amidase"/>
</dbReference>
<name>A0A1G2F069_9BACT</name>
<dbReference type="AlphaFoldDB" id="A0A1G2F069"/>
<dbReference type="PROSITE" id="PS51278">
    <property type="entry name" value="GATASE_TYPE_2"/>
    <property type="match status" value="1"/>
</dbReference>
<feature type="binding site" evidence="9">
    <location>
        <position position="288"/>
    </location>
    <ligand>
        <name>ATP</name>
        <dbReference type="ChEBI" id="CHEBI:30616"/>
    </ligand>
</feature>
<keyword evidence="8" id="KW-0028">Amino-acid biosynthesis</keyword>
<dbReference type="EC" id="6.3.5.4" evidence="3"/>
<dbReference type="PIRSF" id="PIRSF001589">
    <property type="entry name" value="Asn_synthetase_glu-h"/>
    <property type="match status" value="1"/>
</dbReference>
<keyword evidence="8" id="KW-0061">Asparagine biosynthesis</keyword>
<evidence type="ECO:0000256" key="1">
    <source>
        <dbReference type="ARBA" id="ARBA00005187"/>
    </source>
</evidence>
<dbReference type="PANTHER" id="PTHR43284">
    <property type="entry name" value="ASPARAGINE SYNTHETASE (GLUTAMINE-HYDROLYZING)"/>
    <property type="match status" value="1"/>
</dbReference>
<dbReference type="STRING" id="1801725.A3J00_02075"/>
<keyword evidence="5 9" id="KW-0067">ATP-binding</keyword>
<dbReference type="GO" id="GO:0006529">
    <property type="term" value="P:asparagine biosynthetic process"/>
    <property type="evidence" value="ECO:0007669"/>
    <property type="project" value="UniProtKB-KW"/>
</dbReference>
<dbReference type="InterPro" id="IPR017932">
    <property type="entry name" value="GATase_2_dom"/>
</dbReference>
<dbReference type="EMBL" id="MHMR01000005">
    <property type="protein sequence ID" value="OGZ31393.1"/>
    <property type="molecule type" value="Genomic_DNA"/>
</dbReference>
<feature type="site" description="Important for beta-aspartyl-AMP intermediate formation" evidence="10">
    <location>
        <position position="370"/>
    </location>
</feature>
<dbReference type="Proteomes" id="UP000178428">
    <property type="component" value="Unassembled WGS sequence"/>
</dbReference>
<dbReference type="InterPro" id="IPR006426">
    <property type="entry name" value="Asn_synth_AEB"/>
</dbReference>
<comment type="similarity">
    <text evidence="2">Belongs to the asparagine synthetase family.</text>
</comment>
<evidence type="ECO:0000256" key="4">
    <source>
        <dbReference type="ARBA" id="ARBA00022741"/>
    </source>
</evidence>
<evidence type="ECO:0000313" key="13">
    <source>
        <dbReference type="Proteomes" id="UP000178428"/>
    </source>
</evidence>
<evidence type="ECO:0000256" key="7">
    <source>
        <dbReference type="ARBA" id="ARBA00048741"/>
    </source>
</evidence>
<evidence type="ECO:0000256" key="5">
    <source>
        <dbReference type="ARBA" id="ARBA00022840"/>
    </source>
</evidence>
<dbReference type="InterPro" id="IPR014729">
    <property type="entry name" value="Rossmann-like_a/b/a_fold"/>
</dbReference>
<dbReference type="Gene3D" id="3.60.20.10">
    <property type="entry name" value="Glutamine Phosphoribosylpyrophosphate, subunit 1, domain 1"/>
    <property type="match status" value="1"/>
</dbReference>
<evidence type="ECO:0000313" key="12">
    <source>
        <dbReference type="EMBL" id="OGZ31393.1"/>
    </source>
</evidence>
<comment type="catalytic activity">
    <reaction evidence="7">
        <text>L-aspartate + L-glutamine + ATP + H2O = L-asparagine + L-glutamate + AMP + diphosphate + H(+)</text>
        <dbReference type="Rhea" id="RHEA:12228"/>
        <dbReference type="ChEBI" id="CHEBI:15377"/>
        <dbReference type="ChEBI" id="CHEBI:15378"/>
        <dbReference type="ChEBI" id="CHEBI:29985"/>
        <dbReference type="ChEBI" id="CHEBI:29991"/>
        <dbReference type="ChEBI" id="CHEBI:30616"/>
        <dbReference type="ChEBI" id="CHEBI:33019"/>
        <dbReference type="ChEBI" id="CHEBI:58048"/>
        <dbReference type="ChEBI" id="CHEBI:58359"/>
        <dbReference type="ChEBI" id="CHEBI:456215"/>
        <dbReference type="EC" id="6.3.5.4"/>
    </reaction>
</comment>
<gene>
    <name evidence="12" type="ORF">A3J00_02075</name>
</gene>
<comment type="caution">
    <text evidence="12">The sequence shown here is derived from an EMBL/GenBank/DDBJ whole genome shotgun (WGS) entry which is preliminary data.</text>
</comment>
<dbReference type="NCBIfam" id="TIGR01536">
    <property type="entry name" value="asn_synth_AEB"/>
    <property type="match status" value="1"/>
</dbReference>
<dbReference type="CDD" id="cd00712">
    <property type="entry name" value="AsnB"/>
    <property type="match status" value="1"/>
</dbReference>
<dbReference type="SUPFAM" id="SSF56235">
    <property type="entry name" value="N-terminal nucleophile aminohydrolases (Ntn hydrolases)"/>
    <property type="match status" value="1"/>
</dbReference>
<dbReference type="Pfam" id="PF13537">
    <property type="entry name" value="GATase_7"/>
    <property type="match status" value="1"/>
</dbReference>
<evidence type="ECO:0000256" key="9">
    <source>
        <dbReference type="PIRSR" id="PIRSR001589-2"/>
    </source>
</evidence>
<dbReference type="Gene3D" id="3.40.50.620">
    <property type="entry name" value="HUPs"/>
    <property type="match status" value="1"/>
</dbReference>
<feature type="domain" description="Glutamine amidotransferase type-2" evidence="11">
    <location>
        <begin position="2"/>
        <end position="213"/>
    </location>
</feature>
<dbReference type="Pfam" id="PF00733">
    <property type="entry name" value="Asn_synthase"/>
    <property type="match status" value="1"/>
</dbReference>
<proteinExistence type="inferred from homology"/>
<organism evidence="12 13">
    <name type="scientific">Candidatus Niyogibacteria bacterium RIFCSPLOWO2_02_FULL_45_13</name>
    <dbReference type="NCBI Taxonomy" id="1801725"/>
    <lineage>
        <taxon>Bacteria</taxon>
        <taxon>Candidatus Niyogiibacteriota</taxon>
    </lineage>
</organism>
<dbReference type="GO" id="GO:0005524">
    <property type="term" value="F:ATP binding"/>
    <property type="evidence" value="ECO:0007669"/>
    <property type="project" value="UniProtKB-KW"/>
</dbReference>
<evidence type="ECO:0000259" key="11">
    <source>
        <dbReference type="PROSITE" id="PS51278"/>
    </source>
</evidence>
<dbReference type="InterPro" id="IPR001962">
    <property type="entry name" value="Asn_synthase"/>
</dbReference>
<dbReference type="SUPFAM" id="SSF52402">
    <property type="entry name" value="Adenine nucleotide alpha hydrolases-like"/>
    <property type="match status" value="1"/>
</dbReference>
<dbReference type="GO" id="GO:0004066">
    <property type="term" value="F:asparagine synthase (glutamine-hydrolyzing) activity"/>
    <property type="evidence" value="ECO:0007669"/>
    <property type="project" value="UniProtKB-EC"/>
</dbReference>
<evidence type="ECO:0000256" key="2">
    <source>
        <dbReference type="ARBA" id="ARBA00005752"/>
    </source>
</evidence>
<evidence type="ECO:0000256" key="3">
    <source>
        <dbReference type="ARBA" id="ARBA00012737"/>
    </source>
</evidence>
<evidence type="ECO:0000256" key="6">
    <source>
        <dbReference type="ARBA" id="ARBA00022962"/>
    </source>
</evidence>
<sequence>MCAINGFNFLDRELVLKMNLANRHRGPDASGIFTEDGISLGSNRLKIIDLSENGAQPMKSFDEREVIVFNGEIYNFKELKNELKDSYPFKSESDTEVILAAWRMWGPDCVKKFNGIFAFAIWDRSRRELFLARDHAGIKPFYYYLNPSTGSGQGGKFIFSSEIKSILEHDIPRRLNSEALNHYLRVLYVPEPLTMFEGIYKFPQSSRGFYKNGELKIEKYWEIESSGSHPRVSKAEMGEELKNHIHRSVKSQLISDRPLGLYLSGGTDSSILLYHVSMERGKIDTFSVGFDLKESEQKEKFNADFGLAKKTALFFKTNHNEVVVGPDEVWDLLEKAVWHMDEPISNATAVAMFKLSGFAKNKADVVLAGDGGDELFGGYDRYRLSRMTTLFQKIPGFLRYPANLSSKLKKLNTPAGIERLMLFMFQKDDILKRVTSSDYFNSDISKSFFERRYFERPSEISDSGLKAAFSGNFEEMLMDVDRQTWLVDFALMLTDKMSMANGLEARVPFLDKDLIEFSSRMPLKFKISPFKTKILLKQAYRGLIPDFLFDQPKRGWFSPGAKWLRYPEIYDRARQTLDKNYFSGTAEIFNWTEIAEILEKHRDGKEYNLNVLWAVLTFQIWARRFNIHV</sequence>
<dbReference type="CDD" id="cd01991">
    <property type="entry name" value="Asn_synthase_B_C"/>
    <property type="match status" value="1"/>
</dbReference>
<dbReference type="PANTHER" id="PTHR43284:SF1">
    <property type="entry name" value="ASPARAGINE SYNTHETASE"/>
    <property type="match status" value="1"/>
</dbReference>
<feature type="binding site" evidence="9">
    <location>
        <position position="94"/>
    </location>
    <ligand>
        <name>L-glutamine</name>
        <dbReference type="ChEBI" id="CHEBI:58359"/>
    </ligand>
</feature>
<reference evidence="12 13" key="1">
    <citation type="journal article" date="2016" name="Nat. Commun.">
        <title>Thousands of microbial genomes shed light on interconnected biogeochemical processes in an aquifer system.</title>
        <authorList>
            <person name="Anantharaman K."/>
            <person name="Brown C.T."/>
            <person name="Hug L.A."/>
            <person name="Sharon I."/>
            <person name="Castelle C.J."/>
            <person name="Probst A.J."/>
            <person name="Thomas B.C."/>
            <person name="Singh A."/>
            <person name="Wilkins M.J."/>
            <person name="Karaoz U."/>
            <person name="Brodie E.L."/>
            <person name="Williams K.H."/>
            <person name="Hubbard S.S."/>
            <person name="Banfield J.F."/>
        </authorList>
    </citation>
    <scope>NUCLEOTIDE SEQUENCE [LARGE SCALE GENOMIC DNA]</scope>
</reference>
<comment type="pathway">
    <text evidence="1">Amino-acid biosynthesis; L-asparagine biosynthesis; L-asparagine from L-aspartate (L-Gln route): step 1/1.</text>
</comment>
<dbReference type="GO" id="GO:0005829">
    <property type="term" value="C:cytosol"/>
    <property type="evidence" value="ECO:0007669"/>
    <property type="project" value="TreeGrafter"/>
</dbReference>